<dbReference type="OrthoDB" id="6359842at2759"/>
<dbReference type="Pfam" id="PF13855">
    <property type="entry name" value="LRR_8"/>
    <property type="match status" value="1"/>
</dbReference>
<evidence type="ECO:0000313" key="4">
    <source>
        <dbReference type="Proteomes" id="UP000887013"/>
    </source>
</evidence>
<keyword evidence="4" id="KW-1185">Reference proteome</keyword>
<gene>
    <name evidence="3" type="primary">Lrig3_1</name>
    <name evidence="3" type="ORF">NPIL_355661</name>
</gene>
<dbReference type="InterPro" id="IPR003591">
    <property type="entry name" value="Leu-rich_rpt_typical-subtyp"/>
</dbReference>
<evidence type="ECO:0000256" key="2">
    <source>
        <dbReference type="ARBA" id="ARBA00022737"/>
    </source>
</evidence>
<dbReference type="PANTHER" id="PTHR45712:SF22">
    <property type="entry name" value="INSULIN-LIKE GROWTH FACTOR-BINDING PROTEIN COMPLEX ACID LABILE SUBUNIT"/>
    <property type="match status" value="1"/>
</dbReference>
<dbReference type="EMBL" id="BMAW01115764">
    <property type="protein sequence ID" value="GFT67524.1"/>
    <property type="molecule type" value="Genomic_DNA"/>
</dbReference>
<evidence type="ECO:0000256" key="1">
    <source>
        <dbReference type="ARBA" id="ARBA00022614"/>
    </source>
</evidence>
<evidence type="ECO:0000313" key="3">
    <source>
        <dbReference type="EMBL" id="GFT67524.1"/>
    </source>
</evidence>
<keyword evidence="2" id="KW-0677">Repeat</keyword>
<feature type="non-terminal residue" evidence="3">
    <location>
        <position position="1"/>
    </location>
</feature>
<dbReference type="InterPro" id="IPR001611">
    <property type="entry name" value="Leu-rich_rpt"/>
</dbReference>
<keyword evidence="1" id="KW-0433">Leucine-rich repeat</keyword>
<name>A0A8X6TZW9_NEPPI</name>
<proteinExistence type="predicted"/>
<dbReference type="Gene3D" id="3.80.10.10">
    <property type="entry name" value="Ribonuclease Inhibitor"/>
    <property type="match status" value="1"/>
</dbReference>
<dbReference type="AlphaFoldDB" id="A0A8X6TZW9"/>
<sequence>DAAFRGLESTLHNLNLKSTGQVKLPTAIKQLHELSFLDLSQNKFSELLPDDFGNLRQLTALTLERNMVSSVDPKAFNGLNGTLSSLSLLNNKIEEYPTQAVKTLMHLRVSIVHHRTL</sequence>
<dbReference type="SMART" id="SM00369">
    <property type="entry name" value="LRR_TYP"/>
    <property type="match status" value="2"/>
</dbReference>
<comment type="caution">
    <text evidence="3">The sequence shown here is derived from an EMBL/GenBank/DDBJ whole genome shotgun (WGS) entry which is preliminary data.</text>
</comment>
<dbReference type="Proteomes" id="UP000887013">
    <property type="component" value="Unassembled WGS sequence"/>
</dbReference>
<reference evidence="3" key="1">
    <citation type="submission" date="2020-08" db="EMBL/GenBank/DDBJ databases">
        <title>Multicomponent nature underlies the extraordinary mechanical properties of spider dragline silk.</title>
        <authorList>
            <person name="Kono N."/>
            <person name="Nakamura H."/>
            <person name="Mori M."/>
            <person name="Yoshida Y."/>
            <person name="Ohtoshi R."/>
            <person name="Malay A.D."/>
            <person name="Moran D.A.P."/>
            <person name="Tomita M."/>
            <person name="Numata K."/>
            <person name="Arakawa K."/>
        </authorList>
    </citation>
    <scope>NUCLEOTIDE SEQUENCE</scope>
</reference>
<dbReference type="InterPro" id="IPR032675">
    <property type="entry name" value="LRR_dom_sf"/>
</dbReference>
<dbReference type="SUPFAM" id="SSF52058">
    <property type="entry name" value="L domain-like"/>
    <property type="match status" value="1"/>
</dbReference>
<dbReference type="PANTHER" id="PTHR45712">
    <property type="entry name" value="AGAP008170-PA"/>
    <property type="match status" value="1"/>
</dbReference>
<protein>
    <submittedName>
        <fullName evidence="3">Leucine-rich repeats and immunoglobulin-like domains protein 3</fullName>
    </submittedName>
</protein>
<accession>A0A8X6TZW9</accession>
<dbReference type="InterPro" id="IPR050333">
    <property type="entry name" value="SLRP"/>
</dbReference>
<organism evidence="3 4">
    <name type="scientific">Nephila pilipes</name>
    <name type="common">Giant wood spider</name>
    <name type="synonym">Nephila maculata</name>
    <dbReference type="NCBI Taxonomy" id="299642"/>
    <lineage>
        <taxon>Eukaryota</taxon>
        <taxon>Metazoa</taxon>
        <taxon>Ecdysozoa</taxon>
        <taxon>Arthropoda</taxon>
        <taxon>Chelicerata</taxon>
        <taxon>Arachnida</taxon>
        <taxon>Araneae</taxon>
        <taxon>Araneomorphae</taxon>
        <taxon>Entelegynae</taxon>
        <taxon>Araneoidea</taxon>
        <taxon>Nephilidae</taxon>
        <taxon>Nephila</taxon>
    </lineage>
</organism>